<accession>A0ABQ7U2C9</accession>
<name>A0ABQ7U2C9_SOLTU</name>
<gene>
    <name evidence="1" type="ORF">KY290_034115</name>
</gene>
<evidence type="ECO:0000313" key="2">
    <source>
        <dbReference type="Proteomes" id="UP000826656"/>
    </source>
</evidence>
<proteinExistence type="predicted"/>
<dbReference type="EMBL" id="JAIVGD010000026">
    <property type="protein sequence ID" value="KAH0741072.1"/>
    <property type="molecule type" value="Genomic_DNA"/>
</dbReference>
<organism evidence="1 2">
    <name type="scientific">Solanum tuberosum</name>
    <name type="common">Potato</name>
    <dbReference type="NCBI Taxonomy" id="4113"/>
    <lineage>
        <taxon>Eukaryota</taxon>
        <taxon>Viridiplantae</taxon>
        <taxon>Streptophyta</taxon>
        <taxon>Embryophyta</taxon>
        <taxon>Tracheophyta</taxon>
        <taxon>Spermatophyta</taxon>
        <taxon>Magnoliopsida</taxon>
        <taxon>eudicotyledons</taxon>
        <taxon>Gunneridae</taxon>
        <taxon>Pentapetalae</taxon>
        <taxon>asterids</taxon>
        <taxon>lamiids</taxon>
        <taxon>Solanales</taxon>
        <taxon>Solanaceae</taxon>
        <taxon>Solanoideae</taxon>
        <taxon>Solaneae</taxon>
        <taxon>Solanum</taxon>
    </lineage>
</organism>
<reference evidence="1 2" key="1">
    <citation type="journal article" date="2021" name="bioRxiv">
        <title>Chromosome-scale and haplotype-resolved genome assembly of a tetraploid potato cultivar.</title>
        <authorList>
            <person name="Sun H."/>
            <person name="Jiao W.-B."/>
            <person name="Krause K."/>
            <person name="Campoy J.A."/>
            <person name="Goel M."/>
            <person name="Folz-Donahue K."/>
            <person name="Kukat C."/>
            <person name="Huettel B."/>
            <person name="Schneeberger K."/>
        </authorList>
    </citation>
    <scope>NUCLEOTIDE SEQUENCE [LARGE SCALE GENOMIC DNA]</scope>
    <source>
        <strain evidence="1">SolTubOtavaFocal</strain>
        <tissue evidence="1">Leaves</tissue>
    </source>
</reference>
<evidence type="ECO:0000313" key="1">
    <source>
        <dbReference type="EMBL" id="KAH0741072.1"/>
    </source>
</evidence>
<keyword evidence="2" id="KW-1185">Reference proteome</keyword>
<dbReference type="Proteomes" id="UP000826656">
    <property type="component" value="Unassembled WGS sequence"/>
</dbReference>
<protein>
    <submittedName>
        <fullName evidence="1">Uncharacterized protein</fullName>
    </submittedName>
</protein>
<comment type="caution">
    <text evidence="1">The sequence shown here is derived from an EMBL/GenBank/DDBJ whole genome shotgun (WGS) entry which is preliminary data.</text>
</comment>
<sequence>MMMNLLEVVVQVENRGDIPVYLMKEIFLQYALPGRYGLVITVEPFRTKVIAAHTFFACNKSFGRPSTVEVHINGKLIQRLTPQTFVHFPKIIVDGFTDGKGSIIRVIHPRRALELSRLRAFNFLAMWFKQRKEVWVVKK</sequence>